<dbReference type="GO" id="GO:0005576">
    <property type="term" value="C:extracellular region"/>
    <property type="evidence" value="ECO:0007669"/>
    <property type="project" value="InterPro"/>
</dbReference>
<dbReference type="InterPro" id="IPR003610">
    <property type="entry name" value="CBM5/12"/>
</dbReference>
<feature type="domain" description="Chitin-binding type-3" evidence="1">
    <location>
        <begin position="16"/>
        <end position="43"/>
    </location>
</feature>
<name>A0A6S4PCU5_9CAUD</name>
<dbReference type="GO" id="GO:0004553">
    <property type="term" value="F:hydrolase activity, hydrolyzing O-glycosyl compounds"/>
    <property type="evidence" value="ECO:0007669"/>
    <property type="project" value="InterPro"/>
</dbReference>
<dbReference type="RefSeq" id="YP_009777759.1">
    <property type="nucleotide sequence ID" value="NC_047703.1"/>
</dbReference>
<dbReference type="Gene3D" id="2.10.10.20">
    <property type="entry name" value="Carbohydrate-binding module superfamily 5/12"/>
    <property type="match status" value="1"/>
</dbReference>
<dbReference type="GO" id="GO:0005975">
    <property type="term" value="P:carbohydrate metabolic process"/>
    <property type="evidence" value="ECO:0007669"/>
    <property type="project" value="InterPro"/>
</dbReference>
<evidence type="ECO:0000313" key="3">
    <source>
        <dbReference type="Proteomes" id="UP000505267"/>
    </source>
</evidence>
<organism evidence="2 3">
    <name type="scientific">uncultured phage_MedDCM-OCT-S30-C28</name>
    <dbReference type="NCBI Taxonomy" id="2741076"/>
    <lineage>
        <taxon>Viruses</taxon>
        <taxon>Duplodnaviria</taxon>
        <taxon>Heunggongvirae</taxon>
        <taxon>Uroviricota</taxon>
        <taxon>Caudoviricetes</taxon>
        <taxon>Autographivirales</taxon>
        <taxon>Fussvirus</taxon>
        <taxon>Fussvirus S30C28</taxon>
    </lineage>
</organism>
<proteinExistence type="predicted"/>
<evidence type="ECO:0000313" key="2">
    <source>
        <dbReference type="EMBL" id="BAQ94217.1"/>
    </source>
</evidence>
<dbReference type="Proteomes" id="UP000505267">
    <property type="component" value="Segment"/>
</dbReference>
<dbReference type="EMBL" id="AP013543">
    <property type="protein sequence ID" value="BAQ94217.1"/>
    <property type="molecule type" value="Genomic_DNA"/>
</dbReference>
<reference evidence="2 3" key="1">
    <citation type="journal article" date="2013" name="PLoS Genet.">
        <title>Expanding the Marine Virosphere Using Metagenomics.</title>
        <authorList>
            <person name="Mizuno C.M."/>
            <person name="Rodriguez-Valera F."/>
            <person name="Kimes N.E."/>
            <person name="Ghai R."/>
        </authorList>
    </citation>
    <scope>NUCLEOTIDE SEQUENCE [LARGE SCALE GENOMIC DNA]</scope>
    <source>
        <strain evidence="2">UvMED-CGR-U-MedDCM-OCT-S30-C28</strain>
    </source>
</reference>
<accession>A0A6S4PCU5</accession>
<evidence type="ECO:0000259" key="1">
    <source>
        <dbReference type="Pfam" id="PF02839"/>
    </source>
</evidence>
<keyword evidence="3" id="KW-1185">Reference proteome</keyword>
<dbReference type="Pfam" id="PF02839">
    <property type="entry name" value="CBM_5_12"/>
    <property type="match status" value="1"/>
</dbReference>
<sequence length="263" mass="27665">MATINLGNIKFTWQGAYNAGTAYAIDDVVSYNGSSYVCIQASTGNLPTVTTHWNIMSSAGTNGTNGTDLTSTLTTQGDIVYRDGSGLARLGYGTSGQALLTQGAGANPIWGSAGGIKQVIQTVKTSAQTINSTSDVDIMSVAITPSSTSSKILVSWNCQASADDHADLIVVRDSTQIYLGNAVGSRSRTAHGFYGDSQSDIIQTYSGKFLDSPNTTSATTYYVKGSTPASSSHNLHINRSRNDLDRANNHRVASNITVMEVTV</sequence>
<dbReference type="GO" id="GO:0030246">
    <property type="term" value="F:carbohydrate binding"/>
    <property type="evidence" value="ECO:0007669"/>
    <property type="project" value="InterPro"/>
</dbReference>
<protein>
    <submittedName>
        <fullName evidence="2">Putative carbohydrate binding domain containing protein</fullName>
    </submittedName>
</protein>
<dbReference type="GeneID" id="55412562"/>
<dbReference type="KEGG" id="vg:55412562"/>